<keyword evidence="2" id="KW-1185">Reference proteome</keyword>
<reference evidence="1" key="1">
    <citation type="submission" date="2021-02" db="EMBL/GenBank/DDBJ databases">
        <title>First Annotated Genome of the Yellow-green Alga Tribonema minus.</title>
        <authorList>
            <person name="Mahan K.M."/>
        </authorList>
    </citation>
    <scope>NUCLEOTIDE SEQUENCE</scope>
    <source>
        <strain evidence="1">UTEX B ZZ1240</strain>
    </source>
</reference>
<evidence type="ECO:0000313" key="2">
    <source>
        <dbReference type="Proteomes" id="UP000664859"/>
    </source>
</evidence>
<comment type="caution">
    <text evidence="1">The sequence shown here is derived from an EMBL/GenBank/DDBJ whole genome shotgun (WGS) entry which is preliminary data.</text>
</comment>
<accession>A0A835YKE2</accession>
<dbReference type="OrthoDB" id="10681387at2759"/>
<sequence length="304" mass="33478">MPGVVKLTYTGDGSKAREWIEEQVLMRINADCANKFRNLPSGHRLRLIGELYRRLNDGQRLLVVLEVREQTTVSALTKLVLAVKKLGSDQRAATFVLVLSESCIAMASLIDLSELRVARFKAPEFSEDEARDLISRRHCKFSHLANEIMANVGTRPLHIMQVVTGCKFARAETDKECLAQVEAVAKLHAGNASAWVRDFVDSVAEGNGVGCKLVMEFLRQFSTGESVLTNDDAVEVLGFTDDWGLLAALAENKAFTVDLSTKKVQHHSHFTKTAVKQYVDANGTFSSSRTEVSDSKAMTDSKAG</sequence>
<dbReference type="EMBL" id="JAFCMP010000529">
    <property type="protein sequence ID" value="KAG5177106.1"/>
    <property type="molecule type" value="Genomic_DNA"/>
</dbReference>
<dbReference type="AlphaFoldDB" id="A0A835YKE2"/>
<organism evidence="1 2">
    <name type="scientific">Tribonema minus</name>
    <dbReference type="NCBI Taxonomy" id="303371"/>
    <lineage>
        <taxon>Eukaryota</taxon>
        <taxon>Sar</taxon>
        <taxon>Stramenopiles</taxon>
        <taxon>Ochrophyta</taxon>
        <taxon>PX clade</taxon>
        <taxon>Xanthophyceae</taxon>
        <taxon>Tribonematales</taxon>
        <taxon>Tribonemataceae</taxon>
        <taxon>Tribonema</taxon>
    </lineage>
</organism>
<proteinExistence type="predicted"/>
<name>A0A835YKE2_9STRA</name>
<protein>
    <submittedName>
        <fullName evidence="1">Uncharacterized protein</fullName>
    </submittedName>
</protein>
<gene>
    <name evidence="1" type="ORF">JKP88DRAFT_333507</name>
</gene>
<evidence type="ECO:0000313" key="1">
    <source>
        <dbReference type="EMBL" id="KAG5177106.1"/>
    </source>
</evidence>
<dbReference type="Proteomes" id="UP000664859">
    <property type="component" value="Unassembled WGS sequence"/>
</dbReference>